<feature type="domain" description="MacB-like periplasmic core" evidence="8">
    <location>
        <begin position="561"/>
        <end position="673"/>
    </location>
</feature>
<dbReference type="AlphaFoldDB" id="A0A840TDE0"/>
<name>A0A840TDE0_9BACT</name>
<reference evidence="9 10" key="1">
    <citation type="submission" date="2020-08" db="EMBL/GenBank/DDBJ databases">
        <title>Genomic Encyclopedia of Type Strains, Phase IV (KMG-IV): sequencing the most valuable type-strain genomes for metagenomic binning, comparative biology and taxonomic classification.</title>
        <authorList>
            <person name="Goeker M."/>
        </authorList>
    </citation>
    <scope>NUCLEOTIDE SEQUENCE [LARGE SCALE GENOMIC DNA]</scope>
    <source>
        <strain evidence="9 10">DSM 105074</strain>
    </source>
</reference>
<evidence type="ECO:0000259" key="7">
    <source>
        <dbReference type="Pfam" id="PF02687"/>
    </source>
</evidence>
<gene>
    <name evidence="9" type="ORF">HNQ92_000237</name>
</gene>
<comment type="subcellular location">
    <subcellularLocation>
        <location evidence="1">Cell membrane</location>
        <topology evidence="1">Multi-pass membrane protein</topology>
    </subcellularLocation>
</comment>
<feature type="transmembrane region" description="Helical" evidence="6">
    <location>
        <begin position="100"/>
        <end position="123"/>
    </location>
</feature>
<keyword evidence="4 6" id="KW-1133">Transmembrane helix</keyword>
<protein>
    <submittedName>
        <fullName evidence="9">Putative ABC transport system permease protein</fullName>
    </submittedName>
</protein>
<evidence type="ECO:0000256" key="6">
    <source>
        <dbReference type="SAM" id="Phobius"/>
    </source>
</evidence>
<dbReference type="InterPro" id="IPR003838">
    <property type="entry name" value="ABC3_permease_C"/>
</dbReference>
<dbReference type="InterPro" id="IPR047699">
    <property type="entry name" value="Permease_put_prefix"/>
</dbReference>
<dbReference type="Proteomes" id="UP000557307">
    <property type="component" value="Unassembled WGS sequence"/>
</dbReference>
<feature type="domain" description="ABC3 transporter permease C-terminal" evidence="7">
    <location>
        <begin position="754"/>
        <end position="867"/>
    </location>
</feature>
<dbReference type="NCBIfam" id="NF038404">
    <property type="entry name" value="perm_prefix_2"/>
    <property type="match status" value="1"/>
</dbReference>
<feature type="transmembrane region" description="Helical" evidence="6">
    <location>
        <begin position="494"/>
        <end position="512"/>
    </location>
</feature>
<feature type="transmembrane region" description="Helical" evidence="6">
    <location>
        <begin position="408"/>
        <end position="429"/>
    </location>
</feature>
<feature type="transmembrane region" description="Helical" evidence="6">
    <location>
        <begin position="48"/>
        <end position="64"/>
    </location>
</feature>
<feature type="domain" description="ABC3 transporter permease C-terminal" evidence="7">
    <location>
        <begin position="357"/>
        <end position="475"/>
    </location>
</feature>
<keyword evidence="10" id="KW-1185">Reference proteome</keyword>
<evidence type="ECO:0000256" key="5">
    <source>
        <dbReference type="ARBA" id="ARBA00023136"/>
    </source>
</evidence>
<dbReference type="Pfam" id="PF12704">
    <property type="entry name" value="MacB_PCD"/>
    <property type="match status" value="2"/>
</dbReference>
<dbReference type="PANTHER" id="PTHR30572:SF18">
    <property type="entry name" value="ABC-TYPE MACROLIDE FAMILY EXPORT SYSTEM PERMEASE COMPONENT 2"/>
    <property type="match status" value="1"/>
</dbReference>
<feature type="transmembrane region" description="Helical" evidence="6">
    <location>
        <begin position="748"/>
        <end position="774"/>
    </location>
</feature>
<evidence type="ECO:0000256" key="4">
    <source>
        <dbReference type="ARBA" id="ARBA00022989"/>
    </source>
</evidence>
<evidence type="ECO:0000256" key="3">
    <source>
        <dbReference type="ARBA" id="ARBA00022692"/>
    </source>
</evidence>
<proteinExistence type="predicted"/>
<evidence type="ECO:0000256" key="2">
    <source>
        <dbReference type="ARBA" id="ARBA00022475"/>
    </source>
</evidence>
<keyword evidence="3 6" id="KW-0812">Transmembrane</keyword>
<sequence length="874" mass="99417">MTPQVPTPPPWARWLLARLHPEDTLEEVEGDLEELYAYWYRRGKRRAALRYLLGVLSVLPPLVRRRKHKEEYDRPPFFLHPSMFRNHFKIALRSLWKNRLFSAINLFGMSVGIGCVVVLILFAQKCLTWDAFHQNGDRLYYIQTESNGQKYSSTVFPLVRQLLKDYPEIETGTHVQSWYSPWIHYQDKNIQESTFFVDSSFFQVFSFALKYGDPATAFKDRNAVVLSERVARSLFGDLDPVGKVVTLDDTLQFNVTGVLDKVPANSSQQFEVLMRTEVLAHLPEFKESADWYNTFSNAFMVLKEGTRSEALEAKLSTLVKTHFPPESQHVQLHLKPYRNYIHDRNPTFKGLIYGAIAIALFLLVIISINFINLNVAAAIPRLKEVAVRRVVGANKGSILRQFWMETGIIMLISVLLALLCAIYYLIPAFNQLRDGNMQLDISLAHDYPTLLTVLGVTFTVALIAGTYPAYYLLGLKITEAVKGKLSNGPYRGRLRQNSLIVVQFTLAVVLIVETIGMRQQLQFMKTAELGYNKNQVLVFKTDLAYRDETVALSEGRVILDELRQNPNVVSFCASELTPVQYWHNFNTYFPEGAEAQKIRLRHVSAPAGYFETYRIPLVEGRGFSDTSADSANHSVVINEAARKAFGWTTAVGKQLRQNNDPQVYTVIGVTKDFHYQNLSERVEPLLHWYSGKQQLSSFLTVRLVDESKGPTLIHNLEARFKKIPARRSLGYFYLKDEVAKAYRPFDSIWQMASFVTLIAILTACAGIFGLISMVTKQRTKEIGIRKVLGATARSIAMLLSGSFLKLVLLALLLGLPLSFWLGQKLLHTFAYRVEIEWWYFLLASALALGIALLTVSFQSIRAALMNPVKSLRNE</sequence>
<evidence type="ECO:0000259" key="8">
    <source>
        <dbReference type="Pfam" id="PF12704"/>
    </source>
</evidence>
<dbReference type="PANTHER" id="PTHR30572">
    <property type="entry name" value="MEMBRANE COMPONENT OF TRANSPORTER-RELATED"/>
    <property type="match status" value="1"/>
</dbReference>
<dbReference type="RefSeq" id="WP_221307353.1">
    <property type="nucleotide sequence ID" value="NZ_JACHGF010000001.1"/>
</dbReference>
<keyword evidence="2" id="KW-1003">Cell membrane</keyword>
<feature type="transmembrane region" description="Helical" evidence="6">
    <location>
        <begin position="449"/>
        <end position="473"/>
    </location>
</feature>
<dbReference type="Pfam" id="PF02687">
    <property type="entry name" value="FtsX"/>
    <property type="match status" value="2"/>
</dbReference>
<accession>A0A840TDE0</accession>
<organism evidence="9 10">
    <name type="scientific">Rhabdobacter roseus</name>
    <dbReference type="NCBI Taxonomy" id="1655419"/>
    <lineage>
        <taxon>Bacteria</taxon>
        <taxon>Pseudomonadati</taxon>
        <taxon>Bacteroidota</taxon>
        <taxon>Cytophagia</taxon>
        <taxon>Cytophagales</taxon>
        <taxon>Cytophagaceae</taxon>
        <taxon>Rhabdobacter</taxon>
    </lineage>
</organism>
<feature type="transmembrane region" description="Helical" evidence="6">
    <location>
        <begin position="351"/>
        <end position="379"/>
    </location>
</feature>
<comment type="caution">
    <text evidence="9">The sequence shown here is derived from an EMBL/GenBank/DDBJ whole genome shotgun (WGS) entry which is preliminary data.</text>
</comment>
<feature type="transmembrane region" description="Helical" evidence="6">
    <location>
        <begin position="837"/>
        <end position="857"/>
    </location>
</feature>
<dbReference type="GO" id="GO:0005886">
    <property type="term" value="C:plasma membrane"/>
    <property type="evidence" value="ECO:0007669"/>
    <property type="project" value="UniProtKB-SubCell"/>
</dbReference>
<keyword evidence="5 6" id="KW-0472">Membrane</keyword>
<dbReference type="InterPro" id="IPR025857">
    <property type="entry name" value="MacB_PCD"/>
</dbReference>
<evidence type="ECO:0000313" key="9">
    <source>
        <dbReference type="EMBL" id="MBB5282116.1"/>
    </source>
</evidence>
<evidence type="ECO:0000313" key="10">
    <source>
        <dbReference type="Proteomes" id="UP000557307"/>
    </source>
</evidence>
<dbReference type="EMBL" id="JACHGF010000001">
    <property type="protein sequence ID" value="MBB5282116.1"/>
    <property type="molecule type" value="Genomic_DNA"/>
</dbReference>
<dbReference type="InterPro" id="IPR050250">
    <property type="entry name" value="Macrolide_Exporter_MacB"/>
</dbReference>
<feature type="transmembrane region" description="Helical" evidence="6">
    <location>
        <begin position="795"/>
        <end position="817"/>
    </location>
</feature>
<feature type="domain" description="MacB-like periplasmic core" evidence="8">
    <location>
        <begin position="102"/>
        <end position="317"/>
    </location>
</feature>
<evidence type="ECO:0000256" key="1">
    <source>
        <dbReference type="ARBA" id="ARBA00004651"/>
    </source>
</evidence>
<dbReference type="GO" id="GO:0022857">
    <property type="term" value="F:transmembrane transporter activity"/>
    <property type="evidence" value="ECO:0007669"/>
    <property type="project" value="TreeGrafter"/>
</dbReference>